<gene>
    <name evidence="1" type="ORF">Spa11_02050</name>
</gene>
<name>A0A518K2Q6_9BACT</name>
<dbReference type="AlphaFoldDB" id="A0A518K2Q6"/>
<reference evidence="1 2" key="1">
    <citation type="submission" date="2019-02" db="EMBL/GenBank/DDBJ databases">
        <title>Deep-cultivation of Planctomycetes and their phenomic and genomic characterization uncovers novel biology.</title>
        <authorList>
            <person name="Wiegand S."/>
            <person name="Jogler M."/>
            <person name="Boedeker C."/>
            <person name="Pinto D."/>
            <person name="Vollmers J."/>
            <person name="Rivas-Marin E."/>
            <person name="Kohn T."/>
            <person name="Peeters S.H."/>
            <person name="Heuer A."/>
            <person name="Rast P."/>
            <person name="Oberbeckmann S."/>
            <person name="Bunk B."/>
            <person name="Jeske O."/>
            <person name="Meyerdierks A."/>
            <person name="Storesund J.E."/>
            <person name="Kallscheuer N."/>
            <person name="Luecker S."/>
            <person name="Lage O.M."/>
            <person name="Pohl T."/>
            <person name="Merkel B.J."/>
            <person name="Hornburger P."/>
            <person name="Mueller R.-W."/>
            <person name="Bruemmer F."/>
            <person name="Labrenz M."/>
            <person name="Spormann A.M."/>
            <person name="Op den Camp H."/>
            <person name="Overmann J."/>
            <person name="Amann R."/>
            <person name="Jetten M.S.M."/>
            <person name="Mascher T."/>
            <person name="Medema M.H."/>
            <person name="Devos D.P."/>
            <person name="Kaster A.-K."/>
            <person name="Ovreas L."/>
            <person name="Rohde M."/>
            <person name="Galperin M.Y."/>
            <person name="Jogler C."/>
        </authorList>
    </citation>
    <scope>NUCLEOTIDE SEQUENCE [LARGE SCALE GENOMIC DNA]</scope>
    <source>
        <strain evidence="1 2">Spa11</strain>
    </source>
</reference>
<evidence type="ECO:0000313" key="2">
    <source>
        <dbReference type="Proteomes" id="UP000316426"/>
    </source>
</evidence>
<accession>A0A518K2Q6</accession>
<proteinExistence type="predicted"/>
<sequence>MPQSTVVATLPFSAAATLPARSTARALRFDSRGPATLSFAEASAKRQAAEVIGDAYTELLEEATDVARRLGCEVRRRLLGGAVAGGARWERGKLRIVLDVESSPRRRLEVVADALRGDHRLARTSMSDELARYLSPRRAA</sequence>
<evidence type="ECO:0000313" key="1">
    <source>
        <dbReference type="EMBL" id="QDV72035.1"/>
    </source>
</evidence>
<dbReference type="Proteomes" id="UP000316426">
    <property type="component" value="Chromosome"/>
</dbReference>
<keyword evidence="2" id="KW-1185">Reference proteome</keyword>
<organism evidence="1 2">
    <name type="scientific">Botrimarina mediterranea</name>
    <dbReference type="NCBI Taxonomy" id="2528022"/>
    <lineage>
        <taxon>Bacteria</taxon>
        <taxon>Pseudomonadati</taxon>
        <taxon>Planctomycetota</taxon>
        <taxon>Planctomycetia</taxon>
        <taxon>Pirellulales</taxon>
        <taxon>Lacipirellulaceae</taxon>
        <taxon>Botrimarina</taxon>
    </lineage>
</organism>
<dbReference type="KEGG" id="bmei:Spa11_02050"/>
<protein>
    <submittedName>
        <fullName evidence="1">Uncharacterized protein</fullName>
    </submittedName>
</protein>
<dbReference type="RefSeq" id="WP_145105597.1">
    <property type="nucleotide sequence ID" value="NZ_CP036349.1"/>
</dbReference>
<dbReference type="EMBL" id="CP036349">
    <property type="protein sequence ID" value="QDV72035.1"/>
    <property type="molecule type" value="Genomic_DNA"/>
</dbReference>